<evidence type="ECO:0000256" key="2">
    <source>
        <dbReference type="ARBA" id="ARBA00006739"/>
    </source>
</evidence>
<evidence type="ECO:0000256" key="1">
    <source>
        <dbReference type="ARBA" id="ARBA00004776"/>
    </source>
</evidence>
<evidence type="ECO:0000256" key="3">
    <source>
        <dbReference type="ARBA" id="ARBA00022676"/>
    </source>
</evidence>
<dbReference type="Pfam" id="PF00535">
    <property type="entry name" value="Glycos_transf_2"/>
    <property type="match status" value="1"/>
</dbReference>
<evidence type="ECO:0000256" key="4">
    <source>
        <dbReference type="ARBA" id="ARBA00022679"/>
    </source>
</evidence>
<keyword evidence="3" id="KW-0328">Glycosyltransferase</keyword>
<accession>A0A0M6WUZ4</accession>
<dbReference type="PANTHER" id="PTHR43179:SF12">
    <property type="entry name" value="GALACTOFURANOSYLTRANSFERASE GLFT2"/>
    <property type="match status" value="1"/>
</dbReference>
<dbReference type="AlphaFoldDB" id="A0A0M6WUZ4"/>
<feature type="domain" description="Glycosyltransferase 2-like" evidence="5">
    <location>
        <begin position="11"/>
        <end position="104"/>
    </location>
</feature>
<dbReference type="EMBL" id="CVRQ01000039">
    <property type="protein sequence ID" value="CRL41572.1"/>
    <property type="molecule type" value="Genomic_DNA"/>
</dbReference>
<dbReference type="CDD" id="cd02526">
    <property type="entry name" value="GT2_RfbF_like"/>
    <property type="match status" value="1"/>
</dbReference>
<evidence type="ECO:0000313" key="7">
    <source>
        <dbReference type="Proteomes" id="UP000049472"/>
    </source>
</evidence>
<dbReference type="Gene3D" id="3.90.550.10">
    <property type="entry name" value="Spore Coat Polysaccharide Biosynthesis Protein SpsA, Chain A"/>
    <property type="match status" value="1"/>
</dbReference>
<evidence type="ECO:0000259" key="5">
    <source>
        <dbReference type="Pfam" id="PF00535"/>
    </source>
</evidence>
<keyword evidence="4" id="KW-0808">Transferase</keyword>
<comment type="similarity">
    <text evidence="2">Belongs to the glycosyltransferase 2 family.</text>
</comment>
<dbReference type="InterPro" id="IPR029044">
    <property type="entry name" value="Nucleotide-diphossugar_trans"/>
</dbReference>
<comment type="pathway">
    <text evidence="1">Cell wall biogenesis; cell wall polysaccharide biosynthesis.</text>
</comment>
<proteinExistence type="inferred from homology"/>
<dbReference type="RefSeq" id="WP_055062610.1">
    <property type="nucleotide sequence ID" value="NZ_CVRQ01000039.1"/>
</dbReference>
<organism evidence="6 7">
    <name type="scientific">Agathobacter rectalis</name>
    <dbReference type="NCBI Taxonomy" id="39491"/>
    <lineage>
        <taxon>Bacteria</taxon>
        <taxon>Bacillati</taxon>
        <taxon>Bacillota</taxon>
        <taxon>Clostridia</taxon>
        <taxon>Lachnospirales</taxon>
        <taxon>Lachnospiraceae</taxon>
        <taxon>Agathobacter</taxon>
    </lineage>
</organism>
<dbReference type="PANTHER" id="PTHR43179">
    <property type="entry name" value="RHAMNOSYLTRANSFERASE WBBL"/>
    <property type="match status" value="1"/>
</dbReference>
<dbReference type="InterPro" id="IPR001173">
    <property type="entry name" value="Glyco_trans_2-like"/>
</dbReference>
<sequence>MEAIFAGIVLFNPEISRLKENITHILGQVDRLILVDNGSSNKEEIQSEIQSFNTDKILYINLQKNKGIATALNVIADSTESCGVKWVLTLDQDTVCKDDIIEKYRPYLSMKNVGQFTCLYQDRNFLEDECKKEGFGFGNLKKVPWCITSAALLNVEAWKKAGKFDESLFIDQVDYDMCLTMREKGYYIYQVGFVGFVHEIGQGHIVKVGPWKIKTWNHSPFRRYYGTRNAMLVSQKHKELSEVCAFLGAVKHIIIIFIFEDQKLEKLGAGLKGLKDGMKEKR</sequence>
<dbReference type="GO" id="GO:0016757">
    <property type="term" value="F:glycosyltransferase activity"/>
    <property type="evidence" value="ECO:0007669"/>
    <property type="project" value="UniProtKB-KW"/>
</dbReference>
<name>A0A0M6WUZ4_9FIRM</name>
<evidence type="ECO:0000313" key="6">
    <source>
        <dbReference type="EMBL" id="CRL41572.1"/>
    </source>
</evidence>
<dbReference type="Proteomes" id="UP000049472">
    <property type="component" value="Unassembled WGS sequence"/>
</dbReference>
<keyword evidence="7" id="KW-1185">Reference proteome</keyword>
<reference evidence="7" key="1">
    <citation type="submission" date="2015-05" db="EMBL/GenBank/DDBJ databases">
        <authorList>
            <consortium name="Pathogen Informatics"/>
        </authorList>
    </citation>
    <scope>NUCLEOTIDE SEQUENCE [LARGE SCALE GENOMIC DNA]</scope>
    <source>
        <strain evidence="7">T1-815</strain>
    </source>
</reference>
<gene>
    <name evidence="6" type="ORF">T1815_27291</name>
</gene>
<dbReference type="SUPFAM" id="SSF53448">
    <property type="entry name" value="Nucleotide-diphospho-sugar transferases"/>
    <property type="match status" value="1"/>
</dbReference>
<protein>
    <recommendedName>
        <fullName evidence="5">Glycosyltransferase 2-like domain-containing protein</fullName>
    </recommendedName>
</protein>